<feature type="region of interest" description="Disordered" evidence="2">
    <location>
        <begin position="68"/>
        <end position="132"/>
    </location>
</feature>
<dbReference type="OrthoDB" id="2529708at2759"/>
<organism evidence="3 4">
    <name type="scientific">Microbotryum intermedium</name>
    <dbReference type="NCBI Taxonomy" id="269621"/>
    <lineage>
        <taxon>Eukaryota</taxon>
        <taxon>Fungi</taxon>
        <taxon>Dikarya</taxon>
        <taxon>Basidiomycota</taxon>
        <taxon>Pucciniomycotina</taxon>
        <taxon>Microbotryomycetes</taxon>
        <taxon>Microbotryales</taxon>
        <taxon>Microbotryaceae</taxon>
        <taxon>Microbotryum</taxon>
    </lineage>
</organism>
<dbReference type="AlphaFoldDB" id="A0A238FKY5"/>
<feature type="coiled-coil region" evidence="1">
    <location>
        <begin position="133"/>
        <end position="167"/>
    </location>
</feature>
<keyword evidence="4" id="KW-1185">Reference proteome</keyword>
<dbReference type="Gene3D" id="1.20.5.170">
    <property type="match status" value="1"/>
</dbReference>
<evidence type="ECO:0000313" key="4">
    <source>
        <dbReference type="Proteomes" id="UP000198372"/>
    </source>
</evidence>
<dbReference type="EMBL" id="FMSP01000019">
    <property type="protein sequence ID" value="SCV73907.1"/>
    <property type="molecule type" value="Genomic_DNA"/>
</dbReference>
<gene>
    <name evidence="3" type="ORF">BQ2448_6337</name>
</gene>
<evidence type="ECO:0000256" key="2">
    <source>
        <dbReference type="SAM" id="MobiDB-lite"/>
    </source>
</evidence>
<evidence type="ECO:0000313" key="3">
    <source>
        <dbReference type="EMBL" id="SCV73907.1"/>
    </source>
</evidence>
<sequence>MAVGRAPSVSLPNGLANFALDTTSPRSFIFFASRIEYAAQASRDRKKEHTVYLEQRVAQLEAQLAVPLPFVPPPSHGGSSTPRSNTSNLPSTRSSRSHSISSSTTSVSDHPSSHGAASSAASSTSAAPSASKIAKLEQEKENLRARLHAEQMETSRLRERLESLEDKFKRFEHFLAAPLSTSAPDPITSHPSPTNAADFPIVPTTTTAPALGPACSLNNVCGDDSMTIRSDFDDPMSPDGTSYSTLPSSVRSSSRKSTPSSSAHSSPISTRRSMLPNLTTNSDSSRLVAREVEISLPRKLSERVLFINLECSALSPTLWI</sequence>
<feature type="region of interest" description="Disordered" evidence="2">
    <location>
        <begin position="229"/>
        <end position="284"/>
    </location>
</feature>
<accession>A0A238FKY5</accession>
<dbReference type="Proteomes" id="UP000198372">
    <property type="component" value="Unassembled WGS sequence"/>
</dbReference>
<feature type="compositionally biased region" description="Low complexity" evidence="2">
    <location>
        <begin position="241"/>
        <end position="273"/>
    </location>
</feature>
<proteinExistence type="predicted"/>
<evidence type="ECO:0000256" key="1">
    <source>
        <dbReference type="SAM" id="Coils"/>
    </source>
</evidence>
<dbReference type="STRING" id="269621.A0A238FKY5"/>
<name>A0A238FKY5_9BASI</name>
<keyword evidence="1" id="KW-0175">Coiled coil</keyword>
<reference evidence="4" key="1">
    <citation type="submission" date="2016-09" db="EMBL/GenBank/DDBJ databases">
        <authorList>
            <person name="Jeantristanb JTB J.-T."/>
            <person name="Ricardo R."/>
        </authorList>
    </citation>
    <scope>NUCLEOTIDE SEQUENCE [LARGE SCALE GENOMIC DNA]</scope>
</reference>
<protein>
    <submittedName>
        <fullName evidence="3">BQ2448_6337 protein</fullName>
    </submittedName>
</protein>
<feature type="compositionally biased region" description="Low complexity" evidence="2">
    <location>
        <begin position="84"/>
        <end position="131"/>
    </location>
</feature>